<accession>A0A4P2PXU7</accession>
<evidence type="ECO:0000313" key="1">
    <source>
        <dbReference type="EMBL" id="AUX21378.1"/>
    </source>
</evidence>
<dbReference type="RefSeq" id="WP_129346707.1">
    <property type="nucleotide sequence ID" value="NZ_CP012670.1"/>
</dbReference>
<dbReference type="InterPro" id="IPR012899">
    <property type="entry name" value="LTXXQ"/>
</dbReference>
<dbReference type="OrthoDB" id="5512011at2"/>
<dbReference type="AlphaFoldDB" id="A0A4P2PXU7"/>
<dbReference type="Pfam" id="PF07813">
    <property type="entry name" value="LTXXQ"/>
    <property type="match status" value="1"/>
</dbReference>
<dbReference type="Proteomes" id="UP000295781">
    <property type="component" value="Chromosome"/>
</dbReference>
<dbReference type="Gene3D" id="1.20.120.1490">
    <property type="match status" value="1"/>
</dbReference>
<sequence>MLGFVFGTACLIGLFMALKRGRHACGAPWDAGPPFFGRRGFGGRGFGGRGFRRRFFLSFLFDRLDTTPAQEKVIVAALDELRAAADAQRGEIRGTRADVAAAMRSPSFDETRLGELFARHDTAIEALRRAAVGALGKVHAVLEDRQREQLADLIEIGPAAFRDVGPGGYAWRGHRADPYRTHGRWA</sequence>
<name>A0A4P2PXU7_SORCE</name>
<proteinExistence type="predicted"/>
<gene>
    <name evidence="1" type="ORF">SOCEGT47_018600</name>
</gene>
<dbReference type="EMBL" id="CP012670">
    <property type="protein sequence ID" value="AUX21378.1"/>
    <property type="molecule type" value="Genomic_DNA"/>
</dbReference>
<protein>
    <recommendedName>
        <fullName evidence="3">Periplasmic heavy metal sensor</fullName>
    </recommendedName>
</protein>
<organism evidence="1 2">
    <name type="scientific">Sorangium cellulosum</name>
    <name type="common">Polyangium cellulosum</name>
    <dbReference type="NCBI Taxonomy" id="56"/>
    <lineage>
        <taxon>Bacteria</taxon>
        <taxon>Pseudomonadati</taxon>
        <taxon>Myxococcota</taxon>
        <taxon>Polyangia</taxon>
        <taxon>Polyangiales</taxon>
        <taxon>Polyangiaceae</taxon>
        <taxon>Sorangium</taxon>
    </lineage>
</organism>
<evidence type="ECO:0000313" key="2">
    <source>
        <dbReference type="Proteomes" id="UP000295781"/>
    </source>
</evidence>
<reference evidence="1 2" key="1">
    <citation type="submission" date="2015-09" db="EMBL/GenBank/DDBJ databases">
        <title>Sorangium comparison.</title>
        <authorList>
            <person name="Zaburannyi N."/>
            <person name="Bunk B."/>
            <person name="Overmann J."/>
            <person name="Mueller R."/>
        </authorList>
    </citation>
    <scope>NUCLEOTIDE SEQUENCE [LARGE SCALE GENOMIC DNA]</scope>
    <source>
        <strain evidence="1 2">So ceGT47</strain>
    </source>
</reference>
<evidence type="ECO:0008006" key="3">
    <source>
        <dbReference type="Google" id="ProtNLM"/>
    </source>
</evidence>